<dbReference type="PROSITE" id="PS50111">
    <property type="entry name" value="CHEMOTAXIS_TRANSDUC_2"/>
    <property type="match status" value="1"/>
</dbReference>
<dbReference type="PANTHER" id="PTHR43531:SF11">
    <property type="entry name" value="METHYL-ACCEPTING CHEMOTAXIS PROTEIN 3"/>
    <property type="match status" value="1"/>
</dbReference>
<dbReference type="Gene3D" id="1.10.287.950">
    <property type="entry name" value="Methyl-accepting chemotaxis protein"/>
    <property type="match status" value="1"/>
</dbReference>
<comment type="caution">
    <text evidence="12">The sequence shown here is derived from an EMBL/GenBank/DDBJ whole genome shotgun (WGS) entry which is preliminary data.</text>
</comment>
<feature type="transmembrane region" description="Helical" evidence="9">
    <location>
        <begin position="323"/>
        <end position="347"/>
    </location>
</feature>
<dbReference type="Pfam" id="PF00015">
    <property type="entry name" value="MCPsignal"/>
    <property type="match status" value="1"/>
</dbReference>
<comment type="similarity">
    <text evidence="7">Belongs to the methyl-accepting chemotaxis (MCP) protein family.</text>
</comment>
<keyword evidence="5 9" id="KW-1133">Transmembrane helix</keyword>
<dbReference type="InterPro" id="IPR003660">
    <property type="entry name" value="HAMP_dom"/>
</dbReference>
<evidence type="ECO:0000313" key="12">
    <source>
        <dbReference type="EMBL" id="MBB5227298.1"/>
    </source>
</evidence>
<evidence type="ECO:0000256" key="7">
    <source>
        <dbReference type="ARBA" id="ARBA00029447"/>
    </source>
</evidence>
<keyword evidence="13" id="KW-1185">Reference proteome</keyword>
<sequence>MTQKTKASCGFKSIRTQLVLTIGLFLLVLLALCSVFILRNVSSRFRNISDSYLHEMASYYSETTKAIIAHEYATCSALKTVVEQVENVPPAQRRDFVNAILKQALIANENFVDTWVVYEPNALDGLDSQYANTENHDSTGRFIPYWTKVGSTIECTPLTDYENGFWYVNPLKSPTGILIDPNPYEIGGKTIWVCGVAFPIHGKDGRPIGVIGLDMSLDTLSSLLKQVKVYDSGYLSLISDSGLLAVDYDSENEGQNLAAYTDSSTGPLFQSSKSSLQPFGMTVKEKGESVYKYYQPFKVEDAKEVWFLGLNAKESEITAAAKAVFFISTVAFVLTALVILFVLFLIIQGVVKEMNKGVSAMQNIAQGDGDLTVRMEVKTDNELGKMYKFFNLTIEKIQNSIAQVKDAATHLTEQGATLGDSMNDTAASANEITANIDSVNKQVQQQGRNVHEAKDALGSINSSVNDLVSNIQSQSSSVVESSSAIEEMVANIRSVTGILEKNGVTIKSLENSSESGKVSIANSVESIKKIQEQSGTLLEASKIIQAIASQTNMLAMNAAIEAAHAGESGRGFSVVADEIRKLAEDSNKQGKNITSNLKVVLASVKEVTDSSEQLQNQFNEIYDLTQTVARQELTIMNAMHEQSEGGEQILEAIKQIQDVTASVKGSSDAMEDATRDANVKMDNLMRLTEEITASMDEMSIGIESINRSINEVNDMTHKNTHSIESLGEAVSKFKV</sequence>
<keyword evidence="3" id="KW-0145">Chemotaxis</keyword>
<organism evidence="12 13">
    <name type="scientific">Treponema ruminis</name>
    <dbReference type="NCBI Taxonomy" id="744515"/>
    <lineage>
        <taxon>Bacteria</taxon>
        <taxon>Pseudomonadati</taxon>
        <taxon>Spirochaetota</taxon>
        <taxon>Spirochaetia</taxon>
        <taxon>Spirochaetales</taxon>
        <taxon>Treponemataceae</taxon>
        <taxon>Treponema</taxon>
    </lineage>
</organism>
<dbReference type="AlphaFoldDB" id="A0A7W8LNE0"/>
<dbReference type="InterPro" id="IPR051310">
    <property type="entry name" value="MCP_chemotaxis"/>
</dbReference>
<evidence type="ECO:0000313" key="13">
    <source>
        <dbReference type="Proteomes" id="UP000518887"/>
    </source>
</evidence>
<keyword evidence="2" id="KW-1003">Cell membrane</keyword>
<comment type="subcellular location">
    <subcellularLocation>
        <location evidence="1">Cell membrane</location>
        <topology evidence="1">Multi-pass membrane protein</topology>
    </subcellularLocation>
</comment>
<feature type="domain" description="HAMP" evidence="11">
    <location>
        <begin position="358"/>
        <end position="402"/>
    </location>
</feature>
<protein>
    <submittedName>
        <fullName evidence="12">Methyl-accepting chemotaxis protein</fullName>
    </submittedName>
</protein>
<dbReference type="Proteomes" id="UP000518887">
    <property type="component" value="Unassembled WGS sequence"/>
</dbReference>
<evidence type="ECO:0000256" key="4">
    <source>
        <dbReference type="ARBA" id="ARBA00022692"/>
    </source>
</evidence>
<evidence type="ECO:0000259" key="10">
    <source>
        <dbReference type="PROSITE" id="PS50111"/>
    </source>
</evidence>
<keyword evidence="4 9" id="KW-0812">Transmembrane</keyword>
<dbReference type="SMART" id="SM00283">
    <property type="entry name" value="MA"/>
    <property type="match status" value="1"/>
</dbReference>
<evidence type="ECO:0000256" key="2">
    <source>
        <dbReference type="ARBA" id="ARBA00022475"/>
    </source>
</evidence>
<dbReference type="GO" id="GO:0006935">
    <property type="term" value="P:chemotaxis"/>
    <property type="evidence" value="ECO:0007669"/>
    <property type="project" value="UniProtKB-KW"/>
</dbReference>
<dbReference type="PANTHER" id="PTHR43531">
    <property type="entry name" value="PROTEIN ICFG"/>
    <property type="match status" value="1"/>
</dbReference>
<evidence type="ECO:0000256" key="8">
    <source>
        <dbReference type="PROSITE-ProRule" id="PRU00284"/>
    </source>
</evidence>
<dbReference type="Pfam" id="PF02743">
    <property type="entry name" value="dCache_1"/>
    <property type="match status" value="1"/>
</dbReference>
<dbReference type="RefSeq" id="WP_184661400.1">
    <property type="nucleotide sequence ID" value="NZ_CP031518.1"/>
</dbReference>
<dbReference type="Gene3D" id="3.30.450.20">
    <property type="entry name" value="PAS domain"/>
    <property type="match status" value="2"/>
</dbReference>
<dbReference type="Gene3D" id="6.10.340.10">
    <property type="match status" value="1"/>
</dbReference>
<dbReference type="CDD" id="cd12913">
    <property type="entry name" value="PDC1_MCP_like"/>
    <property type="match status" value="1"/>
</dbReference>
<keyword evidence="6 9" id="KW-0472">Membrane</keyword>
<dbReference type="PROSITE" id="PS50885">
    <property type="entry name" value="HAMP"/>
    <property type="match status" value="1"/>
</dbReference>
<feature type="domain" description="Methyl-accepting transducer" evidence="10">
    <location>
        <begin position="421"/>
        <end position="671"/>
    </location>
</feature>
<keyword evidence="8" id="KW-0807">Transducer</keyword>
<evidence type="ECO:0000256" key="3">
    <source>
        <dbReference type="ARBA" id="ARBA00022500"/>
    </source>
</evidence>
<evidence type="ECO:0000256" key="1">
    <source>
        <dbReference type="ARBA" id="ARBA00004651"/>
    </source>
</evidence>
<dbReference type="InterPro" id="IPR004089">
    <property type="entry name" value="MCPsignal_dom"/>
</dbReference>
<dbReference type="GO" id="GO:0005886">
    <property type="term" value="C:plasma membrane"/>
    <property type="evidence" value="ECO:0007669"/>
    <property type="project" value="UniProtKB-SubCell"/>
</dbReference>
<dbReference type="GO" id="GO:0007165">
    <property type="term" value="P:signal transduction"/>
    <property type="evidence" value="ECO:0007669"/>
    <property type="project" value="UniProtKB-KW"/>
</dbReference>
<evidence type="ECO:0000256" key="5">
    <source>
        <dbReference type="ARBA" id="ARBA00022989"/>
    </source>
</evidence>
<evidence type="ECO:0000256" key="6">
    <source>
        <dbReference type="ARBA" id="ARBA00023136"/>
    </source>
</evidence>
<dbReference type="Pfam" id="PF00672">
    <property type="entry name" value="HAMP"/>
    <property type="match status" value="1"/>
</dbReference>
<dbReference type="CDD" id="cd06225">
    <property type="entry name" value="HAMP"/>
    <property type="match status" value="1"/>
</dbReference>
<dbReference type="EMBL" id="JACHFQ010000010">
    <property type="protein sequence ID" value="MBB5227298.1"/>
    <property type="molecule type" value="Genomic_DNA"/>
</dbReference>
<name>A0A7W8LNE0_9SPIR</name>
<dbReference type="SUPFAM" id="SSF58104">
    <property type="entry name" value="Methyl-accepting chemotaxis protein (MCP) signaling domain"/>
    <property type="match status" value="2"/>
</dbReference>
<proteinExistence type="inferred from homology"/>
<gene>
    <name evidence="12" type="ORF">HNP76_002697</name>
</gene>
<accession>A0A7W8LNE0</accession>
<evidence type="ECO:0000256" key="9">
    <source>
        <dbReference type="SAM" id="Phobius"/>
    </source>
</evidence>
<dbReference type="InterPro" id="IPR033479">
    <property type="entry name" value="dCache_1"/>
</dbReference>
<reference evidence="12 13" key="1">
    <citation type="submission" date="2020-08" db="EMBL/GenBank/DDBJ databases">
        <title>Genomic Encyclopedia of Type Strains, Phase IV (KMG-IV): sequencing the most valuable type-strain genomes for metagenomic binning, comparative biology and taxonomic classification.</title>
        <authorList>
            <person name="Goeker M."/>
        </authorList>
    </citation>
    <scope>NUCLEOTIDE SEQUENCE [LARGE SCALE GENOMIC DNA]</scope>
    <source>
        <strain evidence="12 13">DSM 103462</strain>
    </source>
</reference>
<evidence type="ECO:0000259" key="11">
    <source>
        <dbReference type="PROSITE" id="PS50885"/>
    </source>
</evidence>
<dbReference type="SMART" id="SM00304">
    <property type="entry name" value="HAMP"/>
    <property type="match status" value="1"/>
</dbReference>